<evidence type="ECO:0000313" key="3">
    <source>
        <dbReference type="Proteomes" id="UP001295444"/>
    </source>
</evidence>
<feature type="compositionally biased region" description="Basic residues" evidence="1">
    <location>
        <begin position="61"/>
        <end position="70"/>
    </location>
</feature>
<dbReference type="EMBL" id="OW240912">
    <property type="protein sequence ID" value="CAH2220133.1"/>
    <property type="molecule type" value="Genomic_DNA"/>
</dbReference>
<keyword evidence="3" id="KW-1185">Reference proteome</keyword>
<proteinExistence type="predicted"/>
<protein>
    <submittedName>
        <fullName evidence="2">Uncharacterized protein</fullName>
    </submittedName>
</protein>
<organism evidence="2 3">
    <name type="scientific">Pelobates cultripes</name>
    <name type="common">Western spadefoot toad</name>
    <dbReference type="NCBI Taxonomy" id="61616"/>
    <lineage>
        <taxon>Eukaryota</taxon>
        <taxon>Metazoa</taxon>
        <taxon>Chordata</taxon>
        <taxon>Craniata</taxon>
        <taxon>Vertebrata</taxon>
        <taxon>Euteleostomi</taxon>
        <taxon>Amphibia</taxon>
        <taxon>Batrachia</taxon>
        <taxon>Anura</taxon>
        <taxon>Pelobatoidea</taxon>
        <taxon>Pelobatidae</taxon>
        <taxon>Pelobates</taxon>
    </lineage>
</organism>
<evidence type="ECO:0000256" key="1">
    <source>
        <dbReference type="SAM" id="MobiDB-lite"/>
    </source>
</evidence>
<accession>A0AAD1QYE5</accession>
<sequence>MGSGINLSKKAQKTAKKSAIPTTTNRERPQHTPAHLGCRQEAHHKVDEQRRARQAYTRQSIRPRQRHAAGRHREAQPRNISAGETLHRWFPLHTRPGARPCPPPPAGGGYPGRMAVTYATAGIPAWGVRWPPTLAKAACEAASQQKLSLTWRERRARVWRHTDPE</sequence>
<dbReference type="AlphaFoldDB" id="A0AAD1QYE5"/>
<reference evidence="2" key="1">
    <citation type="submission" date="2022-03" db="EMBL/GenBank/DDBJ databases">
        <authorList>
            <person name="Alioto T."/>
            <person name="Alioto T."/>
            <person name="Gomez Garrido J."/>
        </authorList>
    </citation>
    <scope>NUCLEOTIDE SEQUENCE</scope>
</reference>
<evidence type="ECO:0000313" key="2">
    <source>
        <dbReference type="EMBL" id="CAH2220133.1"/>
    </source>
</evidence>
<dbReference type="Proteomes" id="UP001295444">
    <property type="component" value="Chromosome 01"/>
</dbReference>
<gene>
    <name evidence="2" type="ORF">PECUL_23A048066</name>
</gene>
<feature type="compositionally biased region" description="Basic and acidic residues" evidence="1">
    <location>
        <begin position="38"/>
        <end position="51"/>
    </location>
</feature>
<feature type="region of interest" description="Disordered" evidence="1">
    <location>
        <begin position="1"/>
        <end position="85"/>
    </location>
</feature>
<name>A0AAD1QYE5_PELCU</name>